<dbReference type="InterPro" id="IPR002433">
    <property type="entry name" value="Orn_de-COase"/>
</dbReference>
<dbReference type="Gene3D" id="3.20.20.10">
    <property type="entry name" value="Alanine racemase"/>
    <property type="match status" value="1"/>
</dbReference>
<accession>A0AAY4CST5</accession>
<dbReference type="InterPro" id="IPR022657">
    <property type="entry name" value="De-COase2_CS"/>
</dbReference>
<dbReference type="SUPFAM" id="SSF51419">
    <property type="entry name" value="PLP-binding barrel"/>
    <property type="match status" value="1"/>
</dbReference>
<evidence type="ECO:0000313" key="7">
    <source>
        <dbReference type="Ensembl" id="ENSDCDP00010036315.1"/>
    </source>
</evidence>
<evidence type="ECO:0000256" key="5">
    <source>
        <dbReference type="ARBA" id="ARBA00037173"/>
    </source>
</evidence>
<reference evidence="7" key="3">
    <citation type="submission" date="2025-09" db="UniProtKB">
        <authorList>
            <consortium name="Ensembl"/>
        </authorList>
    </citation>
    <scope>IDENTIFICATION</scope>
</reference>
<dbReference type="AlphaFoldDB" id="A0AAY4CST5"/>
<dbReference type="GO" id="GO:0042177">
    <property type="term" value="P:negative regulation of protein catabolic process"/>
    <property type="evidence" value="ECO:0007669"/>
    <property type="project" value="TreeGrafter"/>
</dbReference>
<dbReference type="GO" id="GO:1902269">
    <property type="term" value="P:positive regulation of polyamine transmembrane transport"/>
    <property type="evidence" value="ECO:0007669"/>
    <property type="project" value="TreeGrafter"/>
</dbReference>
<dbReference type="SUPFAM" id="SSF50621">
    <property type="entry name" value="Alanine racemase C-terminal domain-like"/>
    <property type="match status" value="1"/>
</dbReference>
<comment type="function">
    <text evidence="5">Catalyzes the first and rate-limiting step of polyamine biosynthesis that converts ornithine into putrescine, which is the precursor for the polyamines, spermidine and spermine. Polyamines are essential for cell proliferation and are implicated in cellular processes, ranging from DNA replication to apoptosis.</text>
</comment>
<dbReference type="InterPro" id="IPR029066">
    <property type="entry name" value="PLP-binding_barrel"/>
</dbReference>
<dbReference type="PROSITE" id="PS00879">
    <property type="entry name" value="ODR_DC_2_2"/>
    <property type="match status" value="1"/>
</dbReference>
<dbReference type="GO" id="GO:0042978">
    <property type="term" value="F:ornithine decarboxylase activator activity"/>
    <property type="evidence" value="ECO:0007669"/>
    <property type="project" value="TreeGrafter"/>
</dbReference>
<evidence type="ECO:0000259" key="6">
    <source>
        <dbReference type="Pfam" id="PF02784"/>
    </source>
</evidence>
<keyword evidence="8" id="KW-1185">Reference proteome</keyword>
<evidence type="ECO:0000256" key="3">
    <source>
        <dbReference type="ARBA" id="ARBA00022898"/>
    </source>
</evidence>
<dbReference type="FunFam" id="3.20.20.10:FF:000005">
    <property type="entry name" value="Ornithine decarboxylase"/>
    <property type="match status" value="1"/>
</dbReference>
<proteinExistence type="inferred from homology"/>
<reference evidence="7 8" key="1">
    <citation type="submission" date="2020-06" db="EMBL/GenBank/DDBJ databases">
        <authorList>
            <consortium name="Wellcome Sanger Institute Data Sharing"/>
        </authorList>
    </citation>
    <scope>NUCLEOTIDE SEQUENCE [LARGE SCALE GENOMIC DNA]</scope>
</reference>
<sequence>MKGFSDEPTCVVELLEGGATVEDVIDNHIYEQALAEKSAFAVADLGALMRQHVLWQSTAPQVRPFYPVKFNSSPVVIELLAALGVGFVCANKAELGLVLSYDVAPENIILSGGCKQLSHIKYAAKNAIDYLVCDNEVELCKIARAHPKAKLLLQVSTEARAEETNMVPGCSLKSCRHLLETAGELGVQVVGATFQVPSSCKDPQAYSHALADARCVFDMGEELGFNMNILDIGGGFSGSVFQLDQIHAAIRPRLDAYFPPTSGVHVIAEPGAFYVSPTFTLAVSIIGKKAVARDRRGQPQDLLTPNDEPEFLYYMNDGAYGSFVDQLLGGTVLAPSVHKASVSAEESVFSSSLWGPTGDVLDQVVEHCLLPELDVGDWLVFRNVGLSGQKDPAGRPPVYYTISTGDWYVARPSAYQSSDQVTNPQPARVFPGTTCRRPESLWTPR</sequence>
<evidence type="ECO:0000313" key="8">
    <source>
        <dbReference type="Proteomes" id="UP000694580"/>
    </source>
</evidence>
<name>A0AAY4CST5_9TELE</name>
<dbReference type="Pfam" id="PF02784">
    <property type="entry name" value="Orn_Arg_deC_N"/>
    <property type="match status" value="1"/>
</dbReference>
<comment type="similarity">
    <text evidence="2">Belongs to the Orn/Lys/Arg decarboxylase class-II family.</text>
</comment>
<keyword evidence="3" id="KW-0663">Pyridoxal phosphate</keyword>
<dbReference type="PANTHER" id="PTHR11482">
    <property type="entry name" value="ARGININE/DIAMINOPIMELATE/ORNITHINE DECARBOXYLASE"/>
    <property type="match status" value="1"/>
</dbReference>
<dbReference type="GO" id="GO:0004586">
    <property type="term" value="F:ornithine decarboxylase activity"/>
    <property type="evidence" value="ECO:0007669"/>
    <property type="project" value="TreeGrafter"/>
</dbReference>
<dbReference type="InterPro" id="IPR022644">
    <property type="entry name" value="De-COase2_N"/>
</dbReference>
<protein>
    <recommendedName>
        <fullName evidence="6">Orn/DAP/Arg decarboxylase 2 N-terminal domain-containing protein</fullName>
    </recommendedName>
</protein>
<dbReference type="InterPro" id="IPR009006">
    <property type="entry name" value="Ala_racemase/Decarboxylase_C"/>
</dbReference>
<evidence type="ECO:0000256" key="1">
    <source>
        <dbReference type="ARBA" id="ARBA00001933"/>
    </source>
</evidence>
<dbReference type="GO" id="GO:0005737">
    <property type="term" value="C:cytoplasm"/>
    <property type="evidence" value="ECO:0007669"/>
    <property type="project" value="TreeGrafter"/>
</dbReference>
<dbReference type="InterPro" id="IPR000183">
    <property type="entry name" value="Orn/DAP/Arg_de-COase"/>
</dbReference>
<dbReference type="Gene3D" id="2.40.37.10">
    <property type="entry name" value="Lyase, Ornithine Decarboxylase, Chain A, domain 1"/>
    <property type="match status" value="1"/>
</dbReference>
<dbReference type="Ensembl" id="ENSDCDT00010045711.1">
    <property type="protein sequence ID" value="ENSDCDP00010036315.1"/>
    <property type="gene ID" value="ENSDCDG00010023797.1"/>
</dbReference>
<evidence type="ECO:0000256" key="4">
    <source>
        <dbReference type="ARBA" id="ARBA00023239"/>
    </source>
</evidence>
<organism evidence="7 8">
    <name type="scientific">Denticeps clupeoides</name>
    <name type="common">denticle herring</name>
    <dbReference type="NCBI Taxonomy" id="299321"/>
    <lineage>
        <taxon>Eukaryota</taxon>
        <taxon>Metazoa</taxon>
        <taxon>Chordata</taxon>
        <taxon>Craniata</taxon>
        <taxon>Vertebrata</taxon>
        <taxon>Euteleostomi</taxon>
        <taxon>Actinopterygii</taxon>
        <taxon>Neopterygii</taxon>
        <taxon>Teleostei</taxon>
        <taxon>Clupei</taxon>
        <taxon>Clupeiformes</taxon>
        <taxon>Denticipitoidei</taxon>
        <taxon>Denticipitidae</taxon>
        <taxon>Denticeps</taxon>
    </lineage>
</organism>
<dbReference type="GO" id="GO:0033387">
    <property type="term" value="P:putrescine biosynthetic process from arginine, via ornithine"/>
    <property type="evidence" value="ECO:0007669"/>
    <property type="project" value="TreeGrafter"/>
</dbReference>
<dbReference type="PRINTS" id="PR01182">
    <property type="entry name" value="ORNDCRBXLASE"/>
</dbReference>
<dbReference type="GeneTree" id="ENSGT00950000182995"/>
<reference evidence="7" key="2">
    <citation type="submission" date="2025-08" db="UniProtKB">
        <authorList>
            <consortium name="Ensembl"/>
        </authorList>
    </citation>
    <scope>IDENTIFICATION</scope>
</reference>
<feature type="domain" description="Orn/DAP/Arg decarboxylase 2 N-terminal" evidence="6">
    <location>
        <begin position="46"/>
        <end position="276"/>
    </location>
</feature>
<keyword evidence="4" id="KW-0456">Lyase</keyword>
<dbReference type="PANTHER" id="PTHR11482:SF7">
    <property type="entry name" value="ANTIZYME INHIBITOR 1"/>
    <property type="match status" value="1"/>
</dbReference>
<comment type="cofactor">
    <cofactor evidence="1">
        <name>pyridoxal 5'-phosphate</name>
        <dbReference type="ChEBI" id="CHEBI:597326"/>
    </cofactor>
</comment>
<dbReference type="Proteomes" id="UP000694580">
    <property type="component" value="Chromosome 20"/>
</dbReference>
<dbReference type="PRINTS" id="PR01179">
    <property type="entry name" value="ODADCRBXLASE"/>
</dbReference>
<gene>
    <name evidence="7" type="primary">azin1b</name>
</gene>
<evidence type="ECO:0000256" key="2">
    <source>
        <dbReference type="ARBA" id="ARBA00008872"/>
    </source>
</evidence>